<sequence>MSVSTGSAIQRLIVNAFMPERWLMPTEQSRSLLEGTPNLPDWLEATGCAIAFSTYETHRLFFLGLGDGGRLKAHERMVPRCQGLCADGAALWVGAQSHLWRFVNGLTPDERTPSGADRFYVPRLSYLTGDIDIHDIAVGPDGVPVFVNTRFSCLAVPDADRGFRPIWRPGFISALRNEDRCHLNGLALDSAGRPSVVTALGRSDVIEGWREHRVGGGVLIDVPSGNVACGGLSMPHSPRWHRGRLWLLNSGTGELGTVDLPTGRFEPVCFCPGFARGLAFHGKWAVVGLSRPREGHGTLGALPLDAALERAGTVARCGLAVVDIETGTLAHMLWLHHTVNELYDVAILPGARRVEALGLLDARALADAVATPKDLKD</sequence>
<comment type="caution">
    <text evidence="2">The sequence shown here is derived from an EMBL/GenBank/DDBJ whole genome shotgun (WGS) entry which is preliminary data.</text>
</comment>
<evidence type="ECO:0000313" key="2">
    <source>
        <dbReference type="EMBL" id="RTR15729.1"/>
    </source>
</evidence>
<organism evidence="2 3">
    <name type="scientific">Azospirillum griseum</name>
    <dbReference type="NCBI Taxonomy" id="2496639"/>
    <lineage>
        <taxon>Bacteria</taxon>
        <taxon>Pseudomonadati</taxon>
        <taxon>Pseudomonadota</taxon>
        <taxon>Alphaproteobacteria</taxon>
        <taxon>Rhodospirillales</taxon>
        <taxon>Azospirillaceae</taxon>
        <taxon>Azospirillum</taxon>
    </lineage>
</organism>
<dbReference type="Proteomes" id="UP000277007">
    <property type="component" value="Unassembled WGS sequence"/>
</dbReference>
<reference evidence="2 3" key="1">
    <citation type="submission" date="2018-12" db="EMBL/GenBank/DDBJ databases">
        <authorList>
            <person name="Yang Y."/>
        </authorList>
    </citation>
    <scope>NUCLEOTIDE SEQUENCE [LARGE SCALE GENOMIC DNA]</scope>
    <source>
        <strain evidence="2 3">L-25-5w-1</strain>
    </source>
</reference>
<evidence type="ECO:0000313" key="3">
    <source>
        <dbReference type="Proteomes" id="UP000277007"/>
    </source>
</evidence>
<dbReference type="EMBL" id="RXMA01000031">
    <property type="protein sequence ID" value="RTR15729.1"/>
    <property type="molecule type" value="Genomic_DNA"/>
</dbReference>
<feature type="domain" description="Conserved hypothetical protein CHP03032" evidence="1">
    <location>
        <begin position="38"/>
        <end position="356"/>
    </location>
</feature>
<proteinExistence type="predicted"/>
<protein>
    <submittedName>
        <fullName evidence="2">TIGR03032 family protein</fullName>
    </submittedName>
</protein>
<name>A0A3S0KV38_9PROT</name>
<accession>A0A3S0KV38</accession>
<dbReference type="SUPFAM" id="SSF101898">
    <property type="entry name" value="NHL repeat"/>
    <property type="match status" value="1"/>
</dbReference>
<keyword evidence="3" id="KW-1185">Reference proteome</keyword>
<dbReference type="InterPro" id="IPR017481">
    <property type="entry name" value="CHP03032"/>
</dbReference>
<dbReference type="Pfam" id="PF16261">
    <property type="entry name" value="DUF4915"/>
    <property type="match status" value="1"/>
</dbReference>
<gene>
    <name evidence="2" type="ORF">EJ903_22300</name>
</gene>
<dbReference type="AlphaFoldDB" id="A0A3S0KV38"/>
<evidence type="ECO:0000259" key="1">
    <source>
        <dbReference type="Pfam" id="PF16261"/>
    </source>
</evidence>
<dbReference type="NCBIfam" id="TIGR03032">
    <property type="entry name" value="TIGR03032 family protein"/>
    <property type="match status" value="1"/>
</dbReference>